<protein>
    <submittedName>
        <fullName evidence="2">Uncharacterized protein</fullName>
    </submittedName>
</protein>
<proteinExistence type="predicted"/>
<accession>A0A9P5N6X3</accession>
<dbReference type="AlphaFoldDB" id="A0A9P5N6X3"/>
<keyword evidence="3" id="KW-1185">Reference proteome</keyword>
<evidence type="ECO:0000313" key="3">
    <source>
        <dbReference type="Proteomes" id="UP000724874"/>
    </source>
</evidence>
<evidence type="ECO:0000313" key="2">
    <source>
        <dbReference type="EMBL" id="KAF8867678.1"/>
    </source>
</evidence>
<reference evidence="2" key="1">
    <citation type="submission" date="2020-11" db="EMBL/GenBank/DDBJ databases">
        <authorList>
            <consortium name="DOE Joint Genome Institute"/>
            <person name="Ahrendt S."/>
            <person name="Riley R."/>
            <person name="Andreopoulos W."/>
            <person name="LaButti K."/>
            <person name="Pangilinan J."/>
            <person name="Ruiz-duenas F.J."/>
            <person name="Barrasa J.M."/>
            <person name="Sanchez-Garcia M."/>
            <person name="Camarero S."/>
            <person name="Miyauchi S."/>
            <person name="Serrano A."/>
            <person name="Linde D."/>
            <person name="Babiker R."/>
            <person name="Drula E."/>
            <person name="Ayuso-Fernandez I."/>
            <person name="Pacheco R."/>
            <person name="Padilla G."/>
            <person name="Ferreira P."/>
            <person name="Barriuso J."/>
            <person name="Kellner H."/>
            <person name="Castanera R."/>
            <person name="Alfaro M."/>
            <person name="Ramirez L."/>
            <person name="Pisabarro A.G."/>
            <person name="Kuo A."/>
            <person name="Tritt A."/>
            <person name="Lipzen A."/>
            <person name="He G."/>
            <person name="Yan M."/>
            <person name="Ng V."/>
            <person name="Cullen D."/>
            <person name="Martin F."/>
            <person name="Rosso M.-N."/>
            <person name="Henrissat B."/>
            <person name="Hibbett D."/>
            <person name="Martinez A.T."/>
            <person name="Grigoriev I.V."/>
        </authorList>
    </citation>
    <scope>NUCLEOTIDE SEQUENCE</scope>
    <source>
        <strain evidence="2">AH 44721</strain>
    </source>
</reference>
<comment type="caution">
    <text evidence="2">The sequence shown here is derived from an EMBL/GenBank/DDBJ whole genome shotgun (WGS) entry which is preliminary data.</text>
</comment>
<feature type="compositionally biased region" description="Polar residues" evidence="1">
    <location>
        <begin position="83"/>
        <end position="92"/>
    </location>
</feature>
<dbReference type="Proteomes" id="UP000724874">
    <property type="component" value="Unassembled WGS sequence"/>
</dbReference>
<dbReference type="EMBL" id="JADNYJ010000987">
    <property type="protein sequence ID" value="KAF8867678.1"/>
    <property type="molecule type" value="Genomic_DNA"/>
</dbReference>
<organism evidence="2 3">
    <name type="scientific">Gymnopilus junonius</name>
    <name type="common">Spectacular rustgill mushroom</name>
    <name type="synonym">Gymnopilus spectabilis subsp. junonius</name>
    <dbReference type="NCBI Taxonomy" id="109634"/>
    <lineage>
        <taxon>Eukaryota</taxon>
        <taxon>Fungi</taxon>
        <taxon>Dikarya</taxon>
        <taxon>Basidiomycota</taxon>
        <taxon>Agaricomycotina</taxon>
        <taxon>Agaricomycetes</taxon>
        <taxon>Agaricomycetidae</taxon>
        <taxon>Agaricales</taxon>
        <taxon>Agaricineae</taxon>
        <taxon>Hymenogastraceae</taxon>
        <taxon>Gymnopilus</taxon>
    </lineage>
</organism>
<gene>
    <name evidence="2" type="ORF">CPB84DRAFT_1859163</name>
</gene>
<name>A0A9P5N6X3_GYMJU</name>
<feature type="region of interest" description="Disordered" evidence="1">
    <location>
        <begin position="44"/>
        <end position="63"/>
    </location>
</feature>
<feature type="region of interest" description="Disordered" evidence="1">
    <location>
        <begin position="68"/>
        <end position="115"/>
    </location>
</feature>
<sequence length="137" mass="14469">MSSHSRDAWSPAWGLETQQSVAAPFQIQGLNLLPLAQQLSIAPAAPSTRNQHHRLAKHAASAPNLSSSLNLQYCSPSSPPTAGPSNISSSQPAVHPSPSSPSKQDTPPTSDLNKGCFKYCGYRSNYKGKARTDGGVM</sequence>
<feature type="compositionally biased region" description="Polar residues" evidence="1">
    <location>
        <begin position="100"/>
        <end position="112"/>
    </location>
</feature>
<evidence type="ECO:0000256" key="1">
    <source>
        <dbReference type="SAM" id="MobiDB-lite"/>
    </source>
</evidence>